<dbReference type="Pfam" id="PF12796">
    <property type="entry name" value="Ank_2"/>
    <property type="match status" value="1"/>
</dbReference>
<feature type="region of interest" description="Disordered" evidence="1">
    <location>
        <begin position="838"/>
        <end position="873"/>
    </location>
</feature>
<evidence type="ECO:0008006" key="5">
    <source>
        <dbReference type="Google" id="ProtNLM"/>
    </source>
</evidence>
<evidence type="ECO:0000256" key="2">
    <source>
        <dbReference type="SAM" id="Phobius"/>
    </source>
</evidence>
<dbReference type="EMBL" id="GL883014">
    <property type="protein sequence ID" value="EGG19733.1"/>
    <property type="molecule type" value="Genomic_DNA"/>
</dbReference>
<keyword evidence="2" id="KW-1133">Transmembrane helix</keyword>
<organism evidence="3 4">
    <name type="scientific">Cavenderia fasciculata</name>
    <name type="common">Slime mold</name>
    <name type="synonym">Dictyostelium fasciculatum</name>
    <dbReference type="NCBI Taxonomy" id="261658"/>
    <lineage>
        <taxon>Eukaryota</taxon>
        <taxon>Amoebozoa</taxon>
        <taxon>Evosea</taxon>
        <taxon>Eumycetozoa</taxon>
        <taxon>Dictyostelia</taxon>
        <taxon>Acytosteliales</taxon>
        <taxon>Cavenderiaceae</taxon>
        <taxon>Cavenderia</taxon>
    </lineage>
</organism>
<reference evidence="4" key="1">
    <citation type="journal article" date="2011" name="Genome Res.">
        <title>Phylogeny-wide analysis of social amoeba genomes highlights ancient origins for complex intercellular communication.</title>
        <authorList>
            <person name="Heidel A.J."/>
            <person name="Lawal H.M."/>
            <person name="Felder M."/>
            <person name="Schilde C."/>
            <person name="Helps N.R."/>
            <person name="Tunggal B."/>
            <person name="Rivero F."/>
            <person name="John U."/>
            <person name="Schleicher M."/>
            <person name="Eichinger L."/>
            <person name="Platzer M."/>
            <person name="Noegel A.A."/>
            <person name="Schaap P."/>
            <person name="Gloeckner G."/>
        </authorList>
    </citation>
    <scope>NUCLEOTIDE SEQUENCE [LARGE SCALE GENOMIC DNA]</scope>
    <source>
        <strain evidence="4">SH3</strain>
    </source>
</reference>
<dbReference type="OrthoDB" id="548202at2759"/>
<dbReference type="InterPro" id="IPR002110">
    <property type="entry name" value="Ankyrin_rpt"/>
</dbReference>
<keyword evidence="2" id="KW-0472">Membrane</keyword>
<feature type="transmembrane region" description="Helical" evidence="2">
    <location>
        <begin position="714"/>
        <end position="740"/>
    </location>
</feature>
<dbReference type="InterPro" id="IPR052050">
    <property type="entry name" value="SecEffector_AnkRepeat"/>
</dbReference>
<dbReference type="Pfam" id="PF13637">
    <property type="entry name" value="Ank_4"/>
    <property type="match status" value="2"/>
</dbReference>
<name>F4PY73_CACFS</name>
<evidence type="ECO:0000256" key="1">
    <source>
        <dbReference type="SAM" id="MobiDB-lite"/>
    </source>
</evidence>
<keyword evidence="4" id="KW-1185">Reference proteome</keyword>
<dbReference type="RefSeq" id="XP_004358027.1">
    <property type="nucleotide sequence ID" value="XM_004357970.1"/>
</dbReference>
<dbReference type="AlphaFoldDB" id="F4PY73"/>
<protein>
    <recommendedName>
        <fullName evidence="5">Ankyrin repeat-containing protein</fullName>
    </recommendedName>
</protein>
<sequence length="873" mass="99593">MKMNESSLGLDMNETNNNTTTTTFSTIFKLKYIRHLIFKHVEVISKQVSRPIGDRDHKANRSLSGREIIKLPNLAMISKYAMPWCFIKHYLPPGIDNVLLERRIDVIIRYCIHRNAELDTLKHLIDDWSPDFNPKDRDQATQYFSHLALNITLVGNREVLEFILKRYPKLNLTNTRPRAAERGYLSIIKLLDSLASQEPEYTSSVIDKVVANGHLHILEYLYNQGEDLPPWLINTASANGHLSIVEWLHHHDNQNNDRIYTAMDRAAQGGFFEIVKFLHFNRAEGCSERAMNSAAQIGNLEILKFLHLNRTEGCTTNAMDQASKNGFIDIVIFLHENRTEGCTVNAMDNANSLEIIQYLHNHRTEGCTKAAMARATENGKLNIVQWLHYNRTEGCTADAMDNAIENGHIDIVKFLYENRTEGCIINILDTAVYRNQSLEMISYVLDTIGLGVQFTLTTVNYAAINGRLDLIEYFHRHSASLPNKWATTTMDFAAKHGRLNVVKFLHYNRTEGCTSDAMDQAAKNGFLDIVIFLHENRTEGCTTLAMDQNDHFEIVKYLHYNRTEGCTFEAIDNLSQFGNIEMVKFLHKNRSAGCSDNALNIRNTSDGQLMKELFKYLLDNRLILKDQIQPSHLKHFMVNRVYEVSEFIIVLTLLGISWVMLIVSMGAYWYRYSDAFGKVTYINFEKMKVPSGNVLYIVYDDSNRHYFEIFKASLAFSVMGWFVVTFNIVFVILSIVGILGKIPRAPMGTITKFLPLVGFLFAFLATFIFVGLPNAMYRDCKKLNRQCDRDDYKFIYDESNGTWGGPYAGWCTAVVSMALLLAASLLSIFLCDFESDNNNNKKKDSTTPPPPAAAETQTPHQPDQQPQHPQQAL</sequence>
<feature type="transmembrane region" description="Helical" evidence="2">
    <location>
        <begin position="752"/>
        <end position="772"/>
    </location>
</feature>
<feature type="compositionally biased region" description="Low complexity" evidence="1">
    <location>
        <begin position="853"/>
        <end position="873"/>
    </location>
</feature>
<feature type="transmembrane region" description="Helical" evidence="2">
    <location>
        <begin position="647"/>
        <end position="670"/>
    </location>
</feature>
<dbReference type="PANTHER" id="PTHR46586">
    <property type="entry name" value="ANKYRIN REPEAT-CONTAINING PROTEIN"/>
    <property type="match status" value="1"/>
</dbReference>
<dbReference type="Proteomes" id="UP000007797">
    <property type="component" value="Unassembled WGS sequence"/>
</dbReference>
<dbReference type="KEGG" id="dfa:DFA_00311"/>
<accession>F4PY73</accession>
<dbReference type="PANTHER" id="PTHR46586:SF3">
    <property type="entry name" value="ANKYRIN REPEAT-CONTAINING PROTEIN"/>
    <property type="match status" value="1"/>
</dbReference>
<feature type="transmembrane region" description="Helical" evidence="2">
    <location>
        <begin position="807"/>
        <end position="833"/>
    </location>
</feature>
<dbReference type="Gene3D" id="1.25.40.20">
    <property type="entry name" value="Ankyrin repeat-containing domain"/>
    <property type="match status" value="2"/>
</dbReference>
<proteinExistence type="predicted"/>
<evidence type="ECO:0000313" key="4">
    <source>
        <dbReference type="Proteomes" id="UP000007797"/>
    </source>
</evidence>
<dbReference type="SUPFAM" id="SSF48403">
    <property type="entry name" value="Ankyrin repeat"/>
    <property type="match status" value="2"/>
</dbReference>
<gene>
    <name evidence="3" type="ORF">DFA_00311</name>
</gene>
<evidence type="ECO:0000313" key="3">
    <source>
        <dbReference type="EMBL" id="EGG19733.1"/>
    </source>
</evidence>
<dbReference type="GeneID" id="14871679"/>
<dbReference type="InterPro" id="IPR036770">
    <property type="entry name" value="Ankyrin_rpt-contain_sf"/>
</dbReference>
<keyword evidence="2" id="KW-0812">Transmembrane</keyword>